<organism evidence="13">
    <name type="scientific">Sexangularia sp. CB-2014</name>
    <dbReference type="NCBI Taxonomy" id="1486929"/>
    <lineage>
        <taxon>Eukaryota</taxon>
        <taxon>Amoebozoa</taxon>
        <taxon>Tubulinea</taxon>
        <taxon>Elardia</taxon>
        <taxon>Arcellinida</taxon>
        <taxon>Arcellinida incertae sedis</taxon>
        <taxon>Sexangularia</taxon>
    </lineage>
</organism>
<dbReference type="InterPro" id="IPR001807">
    <property type="entry name" value="ClC"/>
</dbReference>
<dbReference type="InterPro" id="IPR050970">
    <property type="entry name" value="Cl_channel_volt-gated"/>
</dbReference>
<dbReference type="InterPro" id="IPR000644">
    <property type="entry name" value="CBS_dom"/>
</dbReference>
<keyword evidence="3 10" id="KW-0812">Transmembrane</keyword>
<feature type="transmembrane region" description="Helical" evidence="10">
    <location>
        <begin position="525"/>
        <end position="547"/>
    </location>
</feature>
<dbReference type="InterPro" id="IPR046342">
    <property type="entry name" value="CBS_dom_sf"/>
</dbReference>
<protein>
    <recommendedName>
        <fullName evidence="10">Chloride channel protein</fullName>
    </recommendedName>
</protein>
<dbReference type="Pfam" id="PF00654">
    <property type="entry name" value="Voltage_CLC"/>
    <property type="match status" value="1"/>
</dbReference>
<dbReference type="AlphaFoldDB" id="A0A7S1VEG5"/>
<dbReference type="PANTHER" id="PTHR45720:SF10">
    <property type="entry name" value="CHLORIDE CHANNEL PROTEIN 2"/>
    <property type="match status" value="1"/>
</dbReference>
<evidence type="ECO:0000256" key="4">
    <source>
        <dbReference type="ARBA" id="ARBA00022737"/>
    </source>
</evidence>
<feature type="region of interest" description="Disordered" evidence="11">
    <location>
        <begin position="24"/>
        <end position="84"/>
    </location>
</feature>
<evidence type="ECO:0000256" key="3">
    <source>
        <dbReference type="ARBA" id="ARBA00022692"/>
    </source>
</evidence>
<keyword evidence="2 10" id="KW-0813">Transport</keyword>
<feature type="domain" description="CBS" evidence="12">
    <location>
        <begin position="709"/>
        <end position="760"/>
    </location>
</feature>
<name>A0A7S1VEG5_9EUKA</name>
<feature type="transmembrane region" description="Helical" evidence="10">
    <location>
        <begin position="416"/>
        <end position="436"/>
    </location>
</feature>
<keyword evidence="5 10" id="KW-1133">Transmembrane helix</keyword>
<feature type="compositionally biased region" description="Acidic residues" evidence="11">
    <location>
        <begin position="41"/>
        <end position="50"/>
    </location>
</feature>
<dbReference type="SUPFAM" id="SSF54631">
    <property type="entry name" value="CBS-domain pair"/>
    <property type="match status" value="1"/>
</dbReference>
<evidence type="ECO:0000256" key="9">
    <source>
        <dbReference type="PROSITE-ProRule" id="PRU00703"/>
    </source>
</evidence>
<keyword evidence="8 10" id="KW-0868">Chloride</keyword>
<evidence type="ECO:0000256" key="10">
    <source>
        <dbReference type="RuleBase" id="RU361221"/>
    </source>
</evidence>
<evidence type="ECO:0000313" key="13">
    <source>
        <dbReference type="EMBL" id="CAD9297295.1"/>
    </source>
</evidence>
<keyword evidence="6 10" id="KW-0406">Ion transport</keyword>
<dbReference type="EMBL" id="HBGL01008232">
    <property type="protein sequence ID" value="CAD9297295.1"/>
    <property type="molecule type" value="Transcribed_RNA"/>
</dbReference>
<evidence type="ECO:0000256" key="5">
    <source>
        <dbReference type="ARBA" id="ARBA00022989"/>
    </source>
</evidence>
<dbReference type="PRINTS" id="PR00762">
    <property type="entry name" value="CLCHANNEL"/>
</dbReference>
<dbReference type="GO" id="GO:0016020">
    <property type="term" value="C:membrane"/>
    <property type="evidence" value="ECO:0007669"/>
    <property type="project" value="UniProtKB-SubCell"/>
</dbReference>
<keyword evidence="7 10" id="KW-0472">Membrane</keyword>
<dbReference type="InterPro" id="IPR014743">
    <property type="entry name" value="Cl-channel_core"/>
</dbReference>
<dbReference type="Gene3D" id="1.10.3080.10">
    <property type="entry name" value="Clc chloride channel"/>
    <property type="match status" value="1"/>
</dbReference>
<dbReference type="Pfam" id="PF00571">
    <property type="entry name" value="CBS"/>
    <property type="match status" value="1"/>
</dbReference>
<dbReference type="PANTHER" id="PTHR45720">
    <property type="entry name" value="CHLORIDE CHANNEL PROTEIN 2"/>
    <property type="match status" value="1"/>
</dbReference>
<feature type="transmembrane region" description="Helical" evidence="10">
    <location>
        <begin position="114"/>
        <end position="137"/>
    </location>
</feature>
<evidence type="ECO:0000256" key="1">
    <source>
        <dbReference type="ARBA" id="ARBA00004141"/>
    </source>
</evidence>
<dbReference type="PROSITE" id="PS51371">
    <property type="entry name" value="CBS"/>
    <property type="match status" value="1"/>
</dbReference>
<dbReference type="SMART" id="SM00116">
    <property type="entry name" value="CBS"/>
    <property type="match status" value="2"/>
</dbReference>
<evidence type="ECO:0000256" key="7">
    <source>
        <dbReference type="ARBA" id="ARBA00023136"/>
    </source>
</evidence>
<feature type="transmembrane region" description="Helical" evidence="10">
    <location>
        <begin position="494"/>
        <end position="519"/>
    </location>
</feature>
<comment type="caution">
    <text evidence="10">Lacks conserved residue(s) required for the propagation of feature annotation.</text>
</comment>
<accession>A0A7S1VEG5</accession>
<comment type="subcellular location">
    <subcellularLocation>
        <location evidence="1 10">Membrane</location>
        <topology evidence="1 10">Multi-pass membrane protein</topology>
    </subcellularLocation>
</comment>
<feature type="transmembrane region" description="Helical" evidence="10">
    <location>
        <begin position="467"/>
        <end position="487"/>
    </location>
</feature>
<evidence type="ECO:0000256" key="2">
    <source>
        <dbReference type="ARBA" id="ARBA00022448"/>
    </source>
</evidence>
<sequence length="760" mass="80134">MDLDESTVKRSRLLSTEFETMDWLETPRGSRVGGRPTDGASDTELDEDDGIPLVIGHSADTGTMHAGRHEGGATVGNDDLAPRHGLDRRTRWRRFRRKATRAAATAVRASTPGLFLIILGFTMGATALALDMATVYVGALSKSGWVWGAAAEASANLTAAESDVGADATPGVATDSLVGSLVPGGSAWPVQLLVILLVTNLLGMTATAVCQWGSEHAVGSGIPEMKAILSGVVVSRYLSSRTLLAKAVGLVAALGAGLTIGREGPYVHIACIVASQMMKRIPYFARSLNASDVMRHQLLAAACAVGVSVSFGATAGGVLFSIEVTSNFYLVENLWKGFFGATCAAIVVRLANGRGIVNFFTNHFDLLTHEPVELVYAAIVGISGGLVGALFVKLLKRLVNLVRDNRRLNTRTGQHVRVIAVTSLCAVAAFFIPALHGSSHCALSLLLSSESGCDRIPQATSDLTGNIGYLCIVTVAKFVLAVLSIGATYIPCGVYYPILVIGTAMGRLIGEVLALAGSVSDATPYAYMGAAAVAASGTHTVSTAIIVMELTGQIHLLLPILIASLCGWSVGVTLSRDSVYDVMMEQKGLPHMPSLGRTRLGARKTADVMEAPAAIFGPTPTMGDARAALATEAQRVPVVDTRHALMGTVRRADLKQFLSRPDIVDANDTEFVALVFSSREAADIKRLVDSGEEEGLAVAHLSTATILYVDPAPISVTQETPLQKLFFIFSMLGLSHCYVTNRGRLVGVVTKDELLLHTLS</sequence>
<gene>
    <name evidence="13" type="ORF">SSP0437_LOCUS6354</name>
</gene>
<reference evidence="13" key="1">
    <citation type="submission" date="2021-01" db="EMBL/GenBank/DDBJ databases">
        <authorList>
            <person name="Corre E."/>
            <person name="Pelletier E."/>
            <person name="Niang G."/>
            <person name="Scheremetjew M."/>
            <person name="Finn R."/>
            <person name="Kale V."/>
            <person name="Holt S."/>
            <person name="Cochrane G."/>
            <person name="Meng A."/>
            <person name="Brown T."/>
            <person name="Cohen L."/>
        </authorList>
    </citation>
    <scope>NUCLEOTIDE SEQUENCE</scope>
    <source>
        <strain evidence="13">ATCC 50979</strain>
    </source>
</reference>
<dbReference type="Gene3D" id="3.10.580.10">
    <property type="entry name" value="CBS-domain"/>
    <property type="match status" value="1"/>
</dbReference>
<feature type="transmembrane region" description="Helical" evidence="10">
    <location>
        <begin position="554"/>
        <end position="574"/>
    </location>
</feature>
<dbReference type="SUPFAM" id="SSF81340">
    <property type="entry name" value="Clc chloride channel"/>
    <property type="match status" value="1"/>
</dbReference>
<keyword evidence="4" id="KW-0677">Repeat</keyword>
<keyword evidence="9" id="KW-0129">CBS domain</keyword>
<feature type="transmembrane region" description="Helical" evidence="10">
    <location>
        <begin position="374"/>
        <end position="395"/>
    </location>
</feature>
<feature type="transmembrane region" description="Helical" evidence="10">
    <location>
        <begin position="297"/>
        <end position="322"/>
    </location>
</feature>
<evidence type="ECO:0000256" key="8">
    <source>
        <dbReference type="ARBA" id="ARBA00023214"/>
    </source>
</evidence>
<evidence type="ECO:0000256" key="11">
    <source>
        <dbReference type="SAM" id="MobiDB-lite"/>
    </source>
</evidence>
<evidence type="ECO:0000259" key="12">
    <source>
        <dbReference type="PROSITE" id="PS51371"/>
    </source>
</evidence>
<evidence type="ECO:0000256" key="6">
    <source>
        <dbReference type="ARBA" id="ARBA00023065"/>
    </source>
</evidence>
<comment type="similarity">
    <text evidence="10">Belongs to the chloride channel (TC 2.A.49) family.</text>
</comment>
<proteinExistence type="inferred from homology"/>
<dbReference type="GO" id="GO:0005247">
    <property type="term" value="F:voltage-gated chloride channel activity"/>
    <property type="evidence" value="ECO:0007669"/>
    <property type="project" value="TreeGrafter"/>
</dbReference>
<feature type="transmembrane region" description="Helical" evidence="10">
    <location>
        <begin position="188"/>
        <end position="210"/>
    </location>
</feature>